<evidence type="ECO:0000313" key="2">
    <source>
        <dbReference type="EMBL" id="ESK83111.1"/>
    </source>
</evidence>
<dbReference type="Proteomes" id="UP000017559">
    <property type="component" value="Unassembled WGS sequence"/>
</dbReference>
<keyword evidence="1" id="KW-1133">Transmembrane helix</keyword>
<dbReference type="AlphaFoldDB" id="V2WRH4"/>
<protein>
    <submittedName>
        <fullName evidence="2">Uncharacterized protein</fullName>
    </submittedName>
</protein>
<organism evidence="2 3">
    <name type="scientific">Moniliophthora roreri (strain MCA 2997)</name>
    <name type="common">Cocoa frosty pod rot fungus</name>
    <name type="synonym">Crinipellis roreri</name>
    <dbReference type="NCBI Taxonomy" id="1381753"/>
    <lineage>
        <taxon>Eukaryota</taxon>
        <taxon>Fungi</taxon>
        <taxon>Dikarya</taxon>
        <taxon>Basidiomycota</taxon>
        <taxon>Agaricomycotina</taxon>
        <taxon>Agaricomycetes</taxon>
        <taxon>Agaricomycetidae</taxon>
        <taxon>Agaricales</taxon>
        <taxon>Marasmiineae</taxon>
        <taxon>Marasmiaceae</taxon>
        <taxon>Moniliophthora</taxon>
    </lineage>
</organism>
<keyword evidence="1" id="KW-0472">Membrane</keyword>
<comment type="caution">
    <text evidence="2">The sequence shown here is derived from an EMBL/GenBank/DDBJ whole genome shotgun (WGS) entry which is preliminary data.</text>
</comment>
<feature type="transmembrane region" description="Helical" evidence="1">
    <location>
        <begin position="100"/>
        <end position="122"/>
    </location>
</feature>
<keyword evidence="1" id="KW-0812">Transmembrane</keyword>
<evidence type="ECO:0000313" key="3">
    <source>
        <dbReference type="Proteomes" id="UP000017559"/>
    </source>
</evidence>
<feature type="transmembrane region" description="Helical" evidence="1">
    <location>
        <begin position="58"/>
        <end position="80"/>
    </location>
</feature>
<dbReference type="OrthoDB" id="3354175at2759"/>
<dbReference type="KEGG" id="mrr:Moror_6053"/>
<sequence>MESGSQGDVSPSLISVFVESILYGVFIILSFVTIVILIHRRRLHLSASPGRKAHTGVLLVASSMFLVASIHIVASLYRILTPMAQSDDSPGDPVYSLRDTPYTIKIIAYFVQTMLGDGFWVCSSLPDYRILFS</sequence>
<dbReference type="HOGENOM" id="CLU_1907225_0_0_1"/>
<gene>
    <name evidence="2" type="ORF">Moror_6053</name>
</gene>
<proteinExistence type="predicted"/>
<evidence type="ECO:0000256" key="1">
    <source>
        <dbReference type="SAM" id="Phobius"/>
    </source>
</evidence>
<name>V2WRH4_MONRO</name>
<keyword evidence="3" id="KW-1185">Reference proteome</keyword>
<accession>V2WRH4</accession>
<reference evidence="2 3" key="1">
    <citation type="journal article" date="2014" name="BMC Genomics">
        <title>Genome and secretome analysis of the hemibiotrophic fungal pathogen, Moniliophthora roreri, which causes frosty pod rot disease of cacao: mechanisms of the biotrophic and necrotrophic phases.</title>
        <authorList>
            <person name="Meinhardt L.W."/>
            <person name="Costa G.G.L."/>
            <person name="Thomazella D.P.T."/>
            <person name="Teixeira P.J.P.L."/>
            <person name="Carazzolle M.F."/>
            <person name="Schuster S.C."/>
            <person name="Carlson J.E."/>
            <person name="Guiltinan M.J."/>
            <person name="Mieczkowski P."/>
            <person name="Farmer A."/>
            <person name="Ramaraj T."/>
            <person name="Crozier J."/>
            <person name="Davis R.E."/>
            <person name="Shao J."/>
            <person name="Melnick R.L."/>
            <person name="Pereira G.A.G."/>
            <person name="Bailey B.A."/>
        </authorList>
    </citation>
    <scope>NUCLEOTIDE SEQUENCE [LARGE SCALE GENOMIC DNA]</scope>
    <source>
        <strain evidence="2 3">MCA 2997</strain>
    </source>
</reference>
<dbReference type="EMBL" id="AWSO01001668">
    <property type="protein sequence ID" value="ESK83111.1"/>
    <property type="molecule type" value="Genomic_DNA"/>
</dbReference>
<feature type="transmembrane region" description="Helical" evidence="1">
    <location>
        <begin position="20"/>
        <end position="38"/>
    </location>
</feature>